<protein>
    <recommendedName>
        <fullName evidence="6">USP domain-containing protein</fullName>
    </recommendedName>
</protein>
<evidence type="ECO:0008006" key="6">
    <source>
        <dbReference type="Google" id="ProtNLM"/>
    </source>
</evidence>
<dbReference type="PANTHER" id="PTHR24006:SF827">
    <property type="entry name" value="UBIQUITIN CARBOXYL-TERMINAL HYDROLASE 34"/>
    <property type="match status" value="1"/>
</dbReference>
<evidence type="ECO:0000256" key="1">
    <source>
        <dbReference type="SAM" id="Coils"/>
    </source>
</evidence>
<dbReference type="Pfam" id="PF00443">
    <property type="entry name" value="UCH"/>
    <property type="match status" value="1"/>
</dbReference>
<dbReference type="STRING" id="5888.A0E2T1"/>
<keyword evidence="1" id="KW-0175">Coiled coil</keyword>
<dbReference type="GeneID" id="5042780"/>
<dbReference type="EMBL" id="CT868655">
    <property type="protein sequence ID" value="CAK89598.1"/>
    <property type="molecule type" value="Genomic_DNA"/>
</dbReference>
<dbReference type="InterPro" id="IPR000626">
    <property type="entry name" value="Ubiquitin-like_dom"/>
</dbReference>
<dbReference type="Gene3D" id="3.90.70.10">
    <property type="entry name" value="Cysteine proteinases"/>
    <property type="match status" value="1"/>
</dbReference>
<dbReference type="PROSITE" id="PS50053">
    <property type="entry name" value="UBIQUITIN_2"/>
    <property type="match status" value="1"/>
</dbReference>
<dbReference type="FunFam" id="3.90.70.10:FF:000218">
    <property type="entry name" value="Uncharacterized protein"/>
    <property type="match status" value="1"/>
</dbReference>
<dbReference type="InterPro" id="IPR018200">
    <property type="entry name" value="USP_CS"/>
</dbReference>
<dbReference type="PROSITE" id="PS50235">
    <property type="entry name" value="USP_3"/>
    <property type="match status" value="1"/>
</dbReference>
<sequence length="2872" mass="337862">MSEEIQAMKQLVSQVDKLKTAKMEQQYEPILQALQRVEQYMEETVTADGRQYLPELINICVNFIINHKGYPDRVIFNIEAFIKCVLKYISNNLQDEKVSQIFRTIMDPSRMIYEHNAHRTEWHDQFIKYSYSLNPQYKQFIDQLQEGTYVDCLRLCRSTARWNWSRGVVEEHSEDDIKVRFLNEQSVKQIYNIRSGHLMPFRTRSQRLDQMFNLQIGQVILATQSDKWVLSTIQQRIEDKDIEPIVNYNIAFRFYTEDGNSIDDESQKKFIGYNRHYDEQITACHPRLAFCDDHIVRKFNSNEQYIDDSYDILYQQDYQEEKFYAILRPKQSKSFLLIQFINHFGYFGGFEKILNIQSVDILANYMSAIGNIHAQLFRSFCQEYVPKLQGLRQTLLHSDEQTLRNMGREKMNLIIQAFKVLLDRIMNEEQRREWLQKLSLEFVQVCFNCNFLDKKIMGLKLLTDMLKQASVDKSPQTVLQWIESENIMETLFHHNTHLQLLERTKELIRIYLNIENAFTAKHMSMIWDLMQQNDNELRPIIFKLINEIAFAMREYHVIFFMEQIKQLKEDSILIEHVQLLYEMNRYQIKNQELIILSIDTLWRIIEYAGQSQKQSLEDKSRSYLCDLIKNLEIKEIKVQMVQKLISNIQQMKVESSSIKTLSHFICSFPSKQQSQPQQPDNNAESQPSQVMTYPFVQNNPNLMQQQKIKEEIEQSTQTESKVEEITQDEFVKDLIQQSNIHQILRQNIENLRIQNKGINAETLQESARYMNKLQERILLIKTLIKINGTAANIINQQFLDLIWNELILKPICKQECDMASNWLRDLVEKDQQFSLTELDAFYLRLLNSDSHLTENAFNCFQAILYYINQKEYRLHRQQSNLNQNCDQYGNIISMTNTNVNENDQQLELTLLVDVNQIIGIEYLWHIVFNSQLDKAVQLLVKLNLSQQEQFIDRILDKMDCTNEQTILKCLDVLRNLLNETETKGVGSLLSLDGLVKGDGFSINIVNDMGDGAPSNRTTIKVYSRMTMFELRRVIAKELYTNWEQVKLVRNGVTVQDTDNGKTLKQMNVRKSEVINVYRRKTKPIPQLPLVEDNKLTPKFIKVLHKLFELYSTDGKMSSEQLSSFGVKAANDESFKDGKKIKEVWNLYGEQKGYLTVDNFISFYEDCCIRQKISSIVWKNLHSFGYKNDLTLIENDEVDLDEQKLPRYQLAHNERFYRLMFHFINQSDQIAQECWKLLCSLPVFEAAKQRILNFEDFTKDRSYQLIYSIKIIEHLLYTEEYCRNFVKYGGFKQLQFILNNLEQENIKIVKLAQCLILNILCRHISAQFQPIFNNIYQIQQHVKQPIQATFDTIAQLIDGTYPSSSDNKPLLRVKETEEFLELVKFMNGLDIQLDYVDLLKCIISMQLDITEDRFIIEFILILITTIVGYNLGNCLDYFVSSIQTIKQRYEQLLYAPKQLLIRKFAGNSLYLIFKCQNQLGKILINILIELFPKNENKESQSYFDLLAKLIQESKYSDKQFAENIIAQLKEYEPTESRIGLTSDKTLTGLLSILESLSIVDQSILTQQLIMYLYQVHLFCFHLNTFQLTPQKQYTPDYVKSKSPESRKIVYRIIILYLKQNYNPEMLDLNTIIYQIIIFSGFDIKLNPKTYHGFVGIRNLGCICYMNAMMQQFFMTPEFRYCMLRAEDGVENQVVQYKDNQGLEYQIDDNSIHQFQRLLAYLELSERPDVNPQFFCYSFKDYDNQPVNVSLQQDAQEFLNQFFDRLDNQLKGKGWQQFIESIYGGQTCSQMICNGCKNMREKFDLFYTLSVKVKGVKSIHESFESMINGEVIKDYYCEQCKQKNDLIKRQCLQTLPNVLIVHIQRIVFNLDIFMNEKLSTRLEFPHNLNLQQYTREGLLNSDIKQQSYYQYKLKGVVVHKGTAQYGHYYSLINTKDEKWLKFNDSVIEDFDVKRLPHECYGGKDTEDSQDFQESGSSTNAYILVYERIQKEQVELKFADLQQKQEIMQKFDSVIQEEDNQDLTYKLDYKTMTQQHIPDSLYQEIWHDNHRFMMERHVYSEEFFRFVKEIGDAFPYPEDYALITNPEQVPQYFGIYNNYQDIQGQEKIYQLLSNMTYITIELIARSSDHSTIKNYVLIIMNLINIIPTNAFQVFQNMIVNRQQRVFNVLLCAPDYNIRQAIQQILLHFINVITYIHALQLNTELLAVLQPESSTVSCDQIVMRFLIDLIQKLQNDVAKNPTKFIYYFTFWRDFVKSSVINVKFASQIELVSIFADFFMEKQSPQGLQKTQFYEFISEKKITMASKMVVPFYSQLFQCIQYLLQDQNYVLSKNDTLCLQTQIFYKRALTECQDFETVKLIIQRMVFNNEPLSRSVIEVLLEEINKANYESVGQYLGLAYNLLNIYDAYQQERIEWLLGFPEPNYQDKYTTGCSTNLSYQSILYQSHIGSQNDNISILNLLFENQKRFQNVAIQMMKMTLAAANANKQVFSYLVNLPPPCYLYSKYTDWFEGFLNEFLEDCKKYPVIATTIFFNKQKEVEETLQFWQQFKTNYSQITEIGLYEPIQPIYIIGNIIQTEQISSVVQVDGVILECYESTVYFAESKPTLTTNNVFPMTILYDNIYLQSAKVDPSSNVHHLIQPQGSFTIPKPPPLPKKKDVIDGIDFGTDINKTSEQSKAEQESMTQLSQFSMELEHISDANKQGDVPTAIPLVQFGETPQQLIHCDIEIQMAPMLKRFMLNNTTNQTLHITYQITLDPDFMVNFRQQLLMNDRHPAKICKVVPPHSSVYLTTIMKTIPSMDWGLFIETMDINFNEQGNSAPQQQPKKQVRIDEEVQVFMPNLKPETGSKNDDNMQCPVCTYLQSNSNHFCEMCTFEFK</sequence>
<feature type="domain" description="USP" evidence="3">
    <location>
        <begin position="1653"/>
        <end position="1986"/>
    </location>
</feature>
<dbReference type="Proteomes" id="UP000000600">
    <property type="component" value="Unassembled WGS sequence"/>
</dbReference>
<dbReference type="Gene3D" id="1.10.238.10">
    <property type="entry name" value="EF-hand"/>
    <property type="match status" value="1"/>
</dbReference>
<evidence type="ECO:0000313" key="5">
    <source>
        <dbReference type="Proteomes" id="UP000000600"/>
    </source>
</evidence>
<reference evidence="4 5" key="1">
    <citation type="journal article" date="2006" name="Nature">
        <title>Global trends of whole-genome duplications revealed by the ciliate Paramecium tetraurelia.</title>
        <authorList>
            <consortium name="Genoscope"/>
            <person name="Aury J.-M."/>
            <person name="Jaillon O."/>
            <person name="Duret L."/>
            <person name="Noel B."/>
            <person name="Jubin C."/>
            <person name="Porcel B.M."/>
            <person name="Segurens B."/>
            <person name="Daubin V."/>
            <person name="Anthouard V."/>
            <person name="Aiach N."/>
            <person name="Arnaiz O."/>
            <person name="Billaut A."/>
            <person name="Beisson J."/>
            <person name="Blanc I."/>
            <person name="Bouhouche K."/>
            <person name="Camara F."/>
            <person name="Duharcourt S."/>
            <person name="Guigo R."/>
            <person name="Gogendeau D."/>
            <person name="Katinka M."/>
            <person name="Keller A.-M."/>
            <person name="Kissmehl R."/>
            <person name="Klotz C."/>
            <person name="Koll F."/>
            <person name="Le Moue A."/>
            <person name="Lepere C."/>
            <person name="Malinsky S."/>
            <person name="Nowacki M."/>
            <person name="Nowak J.K."/>
            <person name="Plattner H."/>
            <person name="Poulain J."/>
            <person name="Ruiz F."/>
            <person name="Serrano V."/>
            <person name="Zagulski M."/>
            <person name="Dessen P."/>
            <person name="Betermier M."/>
            <person name="Weissenbach J."/>
            <person name="Scarpelli C."/>
            <person name="Schachter V."/>
            <person name="Sperling L."/>
            <person name="Meyer E."/>
            <person name="Cohen J."/>
            <person name="Wincker P."/>
        </authorList>
    </citation>
    <scope>NUCLEOTIDE SEQUENCE [LARGE SCALE GENOMIC DNA]</scope>
    <source>
        <strain evidence="4 5">Stock d4-2</strain>
    </source>
</reference>
<dbReference type="SUPFAM" id="SSF54236">
    <property type="entry name" value="Ubiquitin-like"/>
    <property type="match status" value="1"/>
</dbReference>
<dbReference type="InParanoid" id="A0E2T1"/>
<dbReference type="InterPro" id="IPR028889">
    <property type="entry name" value="USP"/>
</dbReference>
<dbReference type="InterPro" id="IPR001394">
    <property type="entry name" value="Peptidase_C19_UCH"/>
</dbReference>
<dbReference type="InterPro" id="IPR038765">
    <property type="entry name" value="Papain-like_cys_pep_sf"/>
</dbReference>
<dbReference type="OMA" id="YDYEREC"/>
<evidence type="ECO:0000259" key="3">
    <source>
        <dbReference type="PROSITE" id="PS50235"/>
    </source>
</evidence>
<dbReference type="GO" id="GO:0004843">
    <property type="term" value="F:cysteine-type deubiquitinase activity"/>
    <property type="evidence" value="ECO:0000318"/>
    <property type="project" value="GO_Central"/>
</dbReference>
<dbReference type="KEGG" id="ptm:GSPATT00022770001"/>
<accession>A0E2T1</accession>
<keyword evidence="5" id="KW-1185">Reference proteome</keyword>
<dbReference type="RefSeq" id="XP_001456995.1">
    <property type="nucleotide sequence ID" value="XM_001456958.1"/>
</dbReference>
<dbReference type="PROSITE" id="PS00973">
    <property type="entry name" value="USP_2"/>
    <property type="match status" value="1"/>
</dbReference>
<dbReference type="HOGENOM" id="CLU_226963_0_0_1"/>
<dbReference type="OrthoDB" id="289038at2759"/>
<dbReference type="eggNOG" id="KOG1866">
    <property type="taxonomic scope" value="Eukaryota"/>
</dbReference>
<dbReference type="SUPFAM" id="SSF54001">
    <property type="entry name" value="Cysteine proteinases"/>
    <property type="match status" value="1"/>
</dbReference>
<gene>
    <name evidence="4" type="ORF">GSPATT00022770001</name>
</gene>
<feature type="coiled-coil region" evidence="1">
    <location>
        <begin position="708"/>
        <end position="761"/>
    </location>
</feature>
<dbReference type="InterPro" id="IPR029071">
    <property type="entry name" value="Ubiquitin-like_domsf"/>
</dbReference>
<evidence type="ECO:0000259" key="2">
    <source>
        <dbReference type="PROSITE" id="PS50053"/>
    </source>
</evidence>
<dbReference type="InterPro" id="IPR050164">
    <property type="entry name" value="Peptidase_C19"/>
</dbReference>
<dbReference type="PANTHER" id="PTHR24006">
    <property type="entry name" value="UBIQUITIN CARBOXYL-TERMINAL HYDROLASE"/>
    <property type="match status" value="1"/>
</dbReference>
<evidence type="ECO:0000313" key="4">
    <source>
        <dbReference type="EMBL" id="CAK89598.1"/>
    </source>
</evidence>
<proteinExistence type="predicted"/>
<dbReference type="GO" id="GO:0016579">
    <property type="term" value="P:protein deubiquitination"/>
    <property type="evidence" value="ECO:0007669"/>
    <property type="project" value="InterPro"/>
</dbReference>
<name>A0E2T1_PARTE</name>
<dbReference type="GO" id="GO:0031647">
    <property type="term" value="P:regulation of protein stability"/>
    <property type="evidence" value="ECO:0000318"/>
    <property type="project" value="GO_Central"/>
</dbReference>
<feature type="domain" description="Ubiquitin-like" evidence="2">
    <location>
        <begin position="1000"/>
        <end position="1083"/>
    </location>
</feature>
<dbReference type="GO" id="GO:0005634">
    <property type="term" value="C:nucleus"/>
    <property type="evidence" value="ECO:0000318"/>
    <property type="project" value="GO_Central"/>
</dbReference>
<organism evidence="4 5">
    <name type="scientific">Paramecium tetraurelia</name>
    <dbReference type="NCBI Taxonomy" id="5888"/>
    <lineage>
        <taxon>Eukaryota</taxon>
        <taxon>Sar</taxon>
        <taxon>Alveolata</taxon>
        <taxon>Ciliophora</taxon>
        <taxon>Intramacronucleata</taxon>
        <taxon>Oligohymenophorea</taxon>
        <taxon>Peniculida</taxon>
        <taxon>Parameciidae</taxon>
        <taxon>Paramecium</taxon>
    </lineage>
</organism>
<dbReference type="GO" id="GO:0005829">
    <property type="term" value="C:cytosol"/>
    <property type="evidence" value="ECO:0000318"/>
    <property type="project" value="GO_Central"/>
</dbReference>